<reference evidence="1" key="2">
    <citation type="journal article" date="2015" name="Data Brief">
        <title>Shoot transcriptome of the giant reed, Arundo donax.</title>
        <authorList>
            <person name="Barrero R.A."/>
            <person name="Guerrero F.D."/>
            <person name="Moolhuijzen P."/>
            <person name="Goolsby J.A."/>
            <person name="Tidwell J."/>
            <person name="Bellgard S.E."/>
            <person name="Bellgard M.I."/>
        </authorList>
    </citation>
    <scope>NUCLEOTIDE SEQUENCE</scope>
    <source>
        <tissue evidence="1">Shoot tissue taken approximately 20 cm above the soil surface</tissue>
    </source>
</reference>
<accession>A0A0A8ZLM2</accession>
<sequence>MKLISIDTSTSEVLSSSLLYSNISFFLLTRCFWMGNNAQAFARSKKVFLQRQSYTLVVWCVDALLNIPNNSSIQKEHR</sequence>
<organism evidence="1">
    <name type="scientific">Arundo donax</name>
    <name type="common">Giant reed</name>
    <name type="synonym">Donax arundinaceus</name>
    <dbReference type="NCBI Taxonomy" id="35708"/>
    <lineage>
        <taxon>Eukaryota</taxon>
        <taxon>Viridiplantae</taxon>
        <taxon>Streptophyta</taxon>
        <taxon>Embryophyta</taxon>
        <taxon>Tracheophyta</taxon>
        <taxon>Spermatophyta</taxon>
        <taxon>Magnoliopsida</taxon>
        <taxon>Liliopsida</taxon>
        <taxon>Poales</taxon>
        <taxon>Poaceae</taxon>
        <taxon>PACMAD clade</taxon>
        <taxon>Arundinoideae</taxon>
        <taxon>Arundineae</taxon>
        <taxon>Arundo</taxon>
    </lineage>
</organism>
<name>A0A0A8ZLM2_ARUDO</name>
<reference evidence="1" key="1">
    <citation type="submission" date="2014-09" db="EMBL/GenBank/DDBJ databases">
        <authorList>
            <person name="Magalhaes I.L.F."/>
            <person name="Oliveira U."/>
            <person name="Santos F.R."/>
            <person name="Vidigal T.H.D.A."/>
            <person name="Brescovit A.D."/>
            <person name="Santos A.J."/>
        </authorList>
    </citation>
    <scope>NUCLEOTIDE SEQUENCE</scope>
    <source>
        <tissue evidence="1">Shoot tissue taken approximately 20 cm above the soil surface</tissue>
    </source>
</reference>
<evidence type="ECO:0000313" key="1">
    <source>
        <dbReference type="EMBL" id="JAD37615.1"/>
    </source>
</evidence>
<dbReference type="EMBL" id="GBRH01260280">
    <property type="protein sequence ID" value="JAD37615.1"/>
    <property type="molecule type" value="Transcribed_RNA"/>
</dbReference>
<protein>
    <submittedName>
        <fullName evidence="1">Uncharacterized protein</fullName>
    </submittedName>
</protein>
<dbReference type="AlphaFoldDB" id="A0A0A8ZLM2"/>
<proteinExistence type="predicted"/>